<feature type="transmembrane region" description="Helical" evidence="7">
    <location>
        <begin position="43"/>
        <end position="64"/>
    </location>
</feature>
<comment type="similarity">
    <text evidence="2">Belongs to the bacterial sugar transferase family.</text>
</comment>
<dbReference type="OrthoDB" id="9808602at2"/>
<evidence type="ECO:0000256" key="3">
    <source>
        <dbReference type="ARBA" id="ARBA00022679"/>
    </source>
</evidence>
<dbReference type="Proteomes" id="UP000322244">
    <property type="component" value="Unassembled WGS sequence"/>
</dbReference>
<name>A0A5A7SHM6_9NOCA</name>
<dbReference type="InterPro" id="IPR003362">
    <property type="entry name" value="Bact_transf"/>
</dbReference>
<keyword evidence="5 7" id="KW-1133">Transmembrane helix</keyword>
<dbReference type="InterPro" id="IPR017475">
    <property type="entry name" value="EPS_sugar_tfrase"/>
</dbReference>
<gene>
    <name evidence="9" type="ORF">FOY51_06035</name>
</gene>
<dbReference type="NCBIfam" id="TIGR03025">
    <property type="entry name" value="EPS_sugtrans"/>
    <property type="match status" value="1"/>
</dbReference>
<dbReference type="PANTHER" id="PTHR30576:SF10">
    <property type="entry name" value="SLL5057 PROTEIN"/>
    <property type="match status" value="1"/>
</dbReference>
<keyword evidence="3 9" id="KW-0808">Transferase</keyword>
<proteinExistence type="inferred from homology"/>
<feature type="domain" description="Bacterial sugar transferase" evidence="8">
    <location>
        <begin position="321"/>
        <end position="507"/>
    </location>
</feature>
<dbReference type="PANTHER" id="PTHR30576">
    <property type="entry name" value="COLANIC BIOSYNTHESIS UDP-GLUCOSE LIPID CARRIER TRANSFERASE"/>
    <property type="match status" value="1"/>
</dbReference>
<comment type="caution">
    <text evidence="9">The sequence shown here is derived from an EMBL/GenBank/DDBJ whole genome shotgun (WGS) entry which is preliminary data.</text>
</comment>
<evidence type="ECO:0000313" key="9">
    <source>
        <dbReference type="EMBL" id="KAA0024113.1"/>
    </source>
</evidence>
<evidence type="ECO:0000256" key="1">
    <source>
        <dbReference type="ARBA" id="ARBA00004141"/>
    </source>
</evidence>
<feature type="transmembrane region" description="Helical" evidence="7">
    <location>
        <begin position="125"/>
        <end position="142"/>
    </location>
</feature>
<evidence type="ECO:0000256" key="5">
    <source>
        <dbReference type="ARBA" id="ARBA00022989"/>
    </source>
</evidence>
<dbReference type="GO" id="GO:0016020">
    <property type="term" value="C:membrane"/>
    <property type="evidence" value="ECO:0007669"/>
    <property type="project" value="UniProtKB-SubCell"/>
</dbReference>
<evidence type="ECO:0000256" key="2">
    <source>
        <dbReference type="ARBA" id="ARBA00006464"/>
    </source>
</evidence>
<evidence type="ECO:0000259" key="8">
    <source>
        <dbReference type="Pfam" id="PF02397"/>
    </source>
</evidence>
<comment type="subcellular location">
    <subcellularLocation>
        <location evidence="1">Membrane</location>
        <topology evidence="1">Multi-pass membrane protein</topology>
    </subcellularLocation>
</comment>
<evidence type="ECO:0000256" key="4">
    <source>
        <dbReference type="ARBA" id="ARBA00022692"/>
    </source>
</evidence>
<evidence type="ECO:0000256" key="6">
    <source>
        <dbReference type="ARBA" id="ARBA00023136"/>
    </source>
</evidence>
<keyword evidence="10" id="KW-1185">Reference proteome</keyword>
<accession>A0A5A7SHM6</accession>
<feature type="transmembrane region" description="Helical" evidence="7">
    <location>
        <begin position="148"/>
        <end position="167"/>
    </location>
</feature>
<dbReference type="GO" id="GO:0016780">
    <property type="term" value="F:phosphotransferase activity, for other substituted phosphate groups"/>
    <property type="evidence" value="ECO:0007669"/>
    <property type="project" value="TreeGrafter"/>
</dbReference>
<dbReference type="Pfam" id="PF02397">
    <property type="entry name" value="Bac_transf"/>
    <property type="match status" value="1"/>
</dbReference>
<dbReference type="Gene3D" id="3.40.50.720">
    <property type="entry name" value="NAD(P)-binding Rossmann-like Domain"/>
    <property type="match status" value="1"/>
</dbReference>
<feature type="transmembrane region" description="Helical" evidence="7">
    <location>
        <begin position="84"/>
        <end position="104"/>
    </location>
</feature>
<keyword evidence="4 7" id="KW-0812">Transmembrane</keyword>
<protein>
    <submittedName>
        <fullName evidence="9">Sugar transferase</fullName>
    </submittedName>
</protein>
<sequence length="514" mass="57309">MHERFEVRGVRVEFREQKQQPTVTSRPAHVRSTTGRDSWRSEYLIRLQVSDTLVVISAVALAQMLRFGKIDYDGEVDWALSPGIGYTTISVAIALLWLGSLALARSRSRGIIGSGPEEYRRITSATMRLFGLIAIVSLLFQVDVARGYLAIALPVGYFGLMLSRQAWRKYAVHMRQQGEYQTTVLVVGARNAARAMTASFARDRNAGYRVVGVCTPGGTADADKNLAVAGDEVPIVGDEHSILEAVQLTGADTVVVTATEQLGHQRIRDLVWQLEPLDVDLVVTPGIVDIAGQRLEIRPVADMPLVHIDKPQYDRAMSFGKHAFDVCFAAVALLLIAPVMIWAALAVRMTSRGPVFYRSERMGIDGKPFKMIKFRSMYEDADRHLDALVRQNQGAGLLFKMRNDPRVTPVGRILRKYSLDELPQFLNVLRGEMSVVGPRPPLRREVDAYDGVVRRRLLVKPGVTGLWQVSGRSDLSWDESVRLDLYYVENWSMLQDLLIIKKTLNAVTGSQGAY</sequence>
<dbReference type="Pfam" id="PF13727">
    <property type="entry name" value="CoA_binding_3"/>
    <property type="match status" value="1"/>
</dbReference>
<reference evidence="9 10" key="1">
    <citation type="submission" date="2019-07" db="EMBL/GenBank/DDBJ databases">
        <title>Rhodococcus cavernicolus sp. nov., isolated from a cave.</title>
        <authorList>
            <person name="Lee S.D."/>
        </authorList>
    </citation>
    <scope>NUCLEOTIDE SEQUENCE [LARGE SCALE GENOMIC DNA]</scope>
    <source>
        <strain evidence="9 10">C1-24</strain>
    </source>
</reference>
<evidence type="ECO:0000256" key="7">
    <source>
        <dbReference type="SAM" id="Phobius"/>
    </source>
</evidence>
<feature type="transmembrane region" description="Helical" evidence="7">
    <location>
        <begin position="323"/>
        <end position="345"/>
    </location>
</feature>
<dbReference type="EMBL" id="VLNY01000002">
    <property type="protein sequence ID" value="KAA0024113.1"/>
    <property type="molecule type" value="Genomic_DNA"/>
</dbReference>
<keyword evidence="6 7" id="KW-0472">Membrane</keyword>
<evidence type="ECO:0000313" key="10">
    <source>
        <dbReference type="Proteomes" id="UP000322244"/>
    </source>
</evidence>
<dbReference type="AlphaFoldDB" id="A0A5A7SHM6"/>
<organism evidence="9 10">
    <name type="scientific">Antrihabitans cavernicola</name>
    <dbReference type="NCBI Taxonomy" id="2495913"/>
    <lineage>
        <taxon>Bacteria</taxon>
        <taxon>Bacillati</taxon>
        <taxon>Actinomycetota</taxon>
        <taxon>Actinomycetes</taxon>
        <taxon>Mycobacteriales</taxon>
        <taxon>Nocardiaceae</taxon>
        <taxon>Antrihabitans</taxon>
    </lineage>
</organism>